<dbReference type="EMBL" id="MCBQ01012810">
    <property type="protein sequence ID" value="RKF64965.1"/>
    <property type="molecule type" value="Genomic_DNA"/>
</dbReference>
<keyword evidence="2" id="KW-1185">Reference proteome</keyword>
<accession>A0A420I5N9</accession>
<protein>
    <submittedName>
        <fullName evidence="1">Uncharacterized protein</fullName>
    </submittedName>
</protein>
<evidence type="ECO:0000313" key="2">
    <source>
        <dbReference type="Proteomes" id="UP000283383"/>
    </source>
</evidence>
<proteinExistence type="predicted"/>
<name>A0A420I5N9_9PEZI</name>
<dbReference type="AlphaFoldDB" id="A0A420I5N9"/>
<comment type="caution">
    <text evidence="1">The sequence shown here is derived from an EMBL/GenBank/DDBJ whole genome shotgun (WGS) entry which is preliminary data.</text>
</comment>
<organism evidence="1 2">
    <name type="scientific">Golovinomyces cichoracearum</name>
    <dbReference type="NCBI Taxonomy" id="62708"/>
    <lineage>
        <taxon>Eukaryota</taxon>
        <taxon>Fungi</taxon>
        <taxon>Dikarya</taxon>
        <taxon>Ascomycota</taxon>
        <taxon>Pezizomycotina</taxon>
        <taxon>Leotiomycetes</taxon>
        <taxon>Erysiphales</taxon>
        <taxon>Erysiphaceae</taxon>
        <taxon>Golovinomyces</taxon>
    </lineage>
</organism>
<sequence length="129" mass="14923">MAKSLPIIEIYIHDPRTRVLTAFEGDYDVDEMHVNPVNSERAIMECSRWKKTPNKIIERAMSIHKSLMPEGTDIAQRAYMSHTTCSFNQMWQENTILLMAEETRTKQEHIKAIARRIKFKSGSHAAFDG</sequence>
<gene>
    <name evidence="1" type="ORF">GcM3_128018</name>
</gene>
<reference evidence="1 2" key="1">
    <citation type="journal article" date="2018" name="BMC Genomics">
        <title>Comparative genome analyses reveal sequence features reflecting distinct modes of host-adaptation between dicot and monocot powdery mildew.</title>
        <authorList>
            <person name="Wu Y."/>
            <person name="Ma X."/>
            <person name="Pan Z."/>
            <person name="Kale S.D."/>
            <person name="Song Y."/>
            <person name="King H."/>
            <person name="Zhang Q."/>
            <person name="Presley C."/>
            <person name="Deng X."/>
            <person name="Wei C.I."/>
            <person name="Xiao S."/>
        </authorList>
    </citation>
    <scope>NUCLEOTIDE SEQUENCE [LARGE SCALE GENOMIC DNA]</scope>
    <source>
        <strain evidence="1">UMSG3</strain>
    </source>
</reference>
<dbReference type="Proteomes" id="UP000283383">
    <property type="component" value="Unassembled WGS sequence"/>
</dbReference>
<evidence type="ECO:0000313" key="1">
    <source>
        <dbReference type="EMBL" id="RKF64965.1"/>
    </source>
</evidence>